<dbReference type="AlphaFoldDB" id="A0A8J5R3P3"/>
<proteinExistence type="predicted"/>
<dbReference type="InterPro" id="IPR019034">
    <property type="entry name" value="UPF0390"/>
</dbReference>
<comment type="caution">
    <text evidence="2">The sequence shown here is derived from an EMBL/GenBank/DDBJ whole genome shotgun (WGS) entry which is preliminary data.</text>
</comment>
<reference evidence="2" key="2">
    <citation type="submission" date="2021-02" db="EMBL/GenBank/DDBJ databases">
        <authorList>
            <person name="Kimball J.A."/>
            <person name="Haas M.W."/>
            <person name="Macchietto M."/>
            <person name="Kono T."/>
            <person name="Duquette J."/>
            <person name="Shao M."/>
        </authorList>
    </citation>
    <scope>NUCLEOTIDE SEQUENCE</scope>
    <source>
        <tissue evidence="2">Fresh leaf tissue</tissue>
    </source>
</reference>
<sequence length="86" mass="9507">MTQKQSMFKGQGKKKSIPPSRHGKALHVRKGKRDVKPTKVTKDMDAEKELTKFINQCNEKKAANLASKEGGDLNILKADADPSKSN</sequence>
<dbReference type="OrthoDB" id="511222at2759"/>
<dbReference type="Pfam" id="PF09495">
    <property type="entry name" value="DUF2462"/>
    <property type="match status" value="1"/>
</dbReference>
<dbReference type="EMBL" id="JAAALK010000290">
    <property type="protein sequence ID" value="KAG8045191.1"/>
    <property type="molecule type" value="Genomic_DNA"/>
</dbReference>
<accession>A0A8J5R3P3</accession>
<dbReference type="PANTHER" id="PTHR36769">
    <property type="entry name" value="2,3-BISPHOSPHOGLYCERATE-DEPENDENT PHOSPHOGLYCERATE MUTASE"/>
    <property type="match status" value="1"/>
</dbReference>
<protein>
    <submittedName>
        <fullName evidence="2">Uncharacterized protein</fullName>
    </submittedName>
</protein>
<keyword evidence="3" id="KW-1185">Reference proteome</keyword>
<organism evidence="2 3">
    <name type="scientific">Zizania palustris</name>
    <name type="common">Northern wild rice</name>
    <dbReference type="NCBI Taxonomy" id="103762"/>
    <lineage>
        <taxon>Eukaryota</taxon>
        <taxon>Viridiplantae</taxon>
        <taxon>Streptophyta</taxon>
        <taxon>Embryophyta</taxon>
        <taxon>Tracheophyta</taxon>
        <taxon>Spermatophyta</taxon>
        <taxon>Magnoliopsida</taxon>
        <taxon>Liliopsida</taxon>
        <taxon>Poales</taxon>
        <taxon>Poaceae</taxon>
        <taxon>BOP clade</taxon>
        <taxon>Oryzoideae</taxon>
        <taxon>Oryzeae</taxon>
        <taxon>Zizaniinae</taxon>
        <taxon>Zizania</taxon>
    </lineage>
</organism>
<feature type="region of interest" description="Disordered" evidence="1">
    <location>
        <begin position="1"/>
        <end position="39"/>
    </location>
</feature>
<gene>
    <name evidence="2" type="ORF">GUJ93_ZPchr0008g11558</name>
</gene>
<feature type="compositionally biased region" description="Basic residues" evidence="1">
    <location>
        <begin position="11"/>
        <end position="33"/>
    </location>
</feature>
<dbReference type="Proteomes" id="UP000729402">
    <property type="component" value="Unassembled WGS sequence"/>
</dbReference>
<reference evidence="2" key="1">
    <citation type="journal article" date="2021" name="bioRxiv">
        <title>Whole Genome Assembly and Annotation of Northern Wild Rice, Zizania palustris L., Supports a Whole Genome Duplication in the Zizania Genus.</title>
        <authorList>
            <person name="Haas M."/>
            <person name="Kono T."/>
            <person name="Macchietto M."/>
            <person name="Millas R."/>
            <person name="McGilp L."/>
            <person name="Shao M."/>
            <person name="Duquette J."/>
            <person name="Hirsch C.N."/>
            <person name="Kimball J."/>
        </authorList>
    </citation>
    <scope>NUCLEOTIDE SEQUENCE</scope>
    <source>
        <tissue evidence="2">Fresh leaf tissue</tissue>
    </source>
</reference>
<evidence type="ECO:0000313" key="2">
    <source>
        <dbReference type="EMBL" id="KAG8045191.1"/>
    </source>
</evidence>
<dbReference type="PANTHER" id="PTHR36769:SF1">
    <property type="entry name" value="2,3-BISPHOSPHOGLYCERATE-DEPENDENT PHOSPHOGLYCERATE MUTASE"/>
    <property type="match status" value="1"/>
</dbReference>
<name>A0A8J5R3P3_ZIZPA</name>
<evidence type="ECO:0000256" key="1">
    <source>
        <dbReference type="SAM" id="MobiDB-lite"/>
    </source>
</evidence>
<evidence type="ECO:0000313" key="3">
    <source>
        <dbReference type="Proteomes" id="UP000729402"/>
    </source>
</evidence>